<dbReference type="HAMAP" id="MF_00088">
    <property type="entry name" value="KhpA"/>
    <property type="match status" value="1"/>
</dbReference>
<sequence length="86" mass="9242">MQVNLEELVTAIVTPLVDHPEEIRVEMVEKSHNVSLSLSVSEHDIGKIIGKGGRTAQAIRSVLAAAGARSSKKIRLEISKGKGEVK</sequence>
<dbReference type="Pfam" id="PF13083">
    <property type="entry name" value="KH_KhpA-B"/>
    <property type="match status" value="1"/>
</dbReference>
<gene>
    <name evidence="3" type="primary">khpA</name>
    <name evidence="4" type="ORF">JOC74_000479</name>
</gene>
<dbReference type="EMBL" id="JAFDST010000001">
    <property type="protein sequence ID" value="MBP1079991.1"/>
    <property type="molecule type" value="Genomic_DNA"/>
</dbReference>
<dbReference type="PROSITE" id="PS50084">
    <property type="entry name" value="KH_TYPE_1"/>
    <property type="match status" value="1"/>
</dbReference>
<dbReference type="PANTHER" id="PTHR34654">
    <property type="entry name" value="UPF0109 PROTEIN SCO5592"/>
    <property type="match status" value="1"/>
</dbReference>
<evidence type="ECO:0000313" key="5">
    <source>
        <dbReference type="Proteomes" id="UP000674416"/>
    </source>
</evidence>
<evidence type="ECO:0000313" key="4">
    <source>
        <dbReference type="EMBL" id="MBP1079991.1"/>
    </source>
</evidence>
<dbReference type="SUPFAM" id="SSF54814">
    <property type="entry name" value="Prokaryotic type KH domain (KH-domain type II)"/>
    <property type="match status" value="1"/>
</dbReference>
<dbReference type="CDD" id="cd22533">
    <property type="entry name" value="KH-II_YlqC-like"/>
    <property type="match status" value="1"/>
</dbReference>
<comment type="similarity">
    <text evidence="3">Belongs to the KhpA RNA-binding protein family.</text>
</comment>
<dbReference type="Gene3D" id="3.30.300.20">
    <property type="match status" value="1"/>
</dbReference>
<dbReference type="RefSeq" id="WP_082363740.1">
    <property type="nucleotide sequence ID" value="NZ_JAFDST010000001.1"/>
</dbReference>
<dbReference type="InterPro" id="IPR015946">
    <property type="entry name" value="KH_dom-like_a/b"/>
</dbReference>
<keyword evidence="5" id="KW-1185">Reference proteome</keyword>
<dbReference type="InterPro" id="IPR020627">
    <property type="entry name" value="KhpA"/>
</dbReference>
<comment type="caution">
    <text evidence="4">The sequence shown here is derived from an EMBL/GenBank/DDBJ whole genome shotgun (WGS) entry which is preliminary data.</text>
</comment>
<accession>A0ABS4CS45</accession>
<keyword evidence="3" id="KW-0143">Chaperone</keyword>
<evidence type="ECO:0000256" key="1">
    <source>
        <dbReference type="ARBA" id="ARBA00022490"/>
    </source>
</evidence>
<comment type="subunit">
    <text evidence="3">Forms a complex with KhpB.</text>
</comment>
<comment type="subcellular location">
    <subcellularLocation>
        <location evidence="3">Cytoplasm</location>
    </subcellularLocation>
</comment>
<dbReference type="PANTHER" id="PTHR34654:SF1">
    <property type="entry name" value="RNA-BINDING PROTEIN KHPA"/>
    <property type="match status" value="1"/>
</dbReference>
<protein>
    <recommendedName>
        <fullName evidence="3">RNA-binding protein KhpA</fullName>
    </recommendedName>
    <alternativeName>
        <fullName evidence="3">KH-domain protein A</fullName>
    </alternativeName>
</protein>
<keyword evidence="2 3" id="KW-0694">RNA-binding</keyword>
<dbReference type="Proteomes" id="UP000674416">
    <property type="component" value="Unassembled WGS sequence"/>
</dbReference>
<evidence type="ECO:0000256" key="2">
    <source>
        <dbReference type="ARBA" id="ARBA00022884"/>
    </source>
</evidence>
<reference evidence="4 5" key="1">
    <citation type="submission" date="2021-01" db="EMBL/GenBank/DDBJ databases">
        <title>Genomic Encyclopedia of Type Strains, Phase IV (KMG-IV): sequencing the most valuable type-strain genomes for metagenomic binning, comparative biology and taxonomic classification.</title>
        <authorList>
            <person name="Goeker M."/>
        </authorList>
    </citation>
    <scope>NUCLEOTIDE SEQUENCE [LARGE SCALE GENOMIC DNA]</scope>
    <source>
        <strain evidence="4 5">DSM 103394</strain>
    </source>
</reference>
<name>A0ABS4CS45_9BACI</name>
<evidence type="ECO:0000256" key="3">
    <source>
        <dbReference type="HAMAP-Rule" id="MF_00088"/>
    </source>
</evidence>
<keyword evidence="3" id="KW-0133">Cell shape</keyword>
<organism evidence="4 5">
    <name type="scientific">Bacillus capparidis</name>
    <dbReference type="NCBI Taxonomy" id="1840411"/>
    <lineage>
        <taxon>Bacteria</taxon>
        <taxon>Bacillati</taxon>
        <taxon>Bacillota</taxon>
        <taxon>Bacilli</taxon>
        <taxon>Bacillales</taxon>
        <taxon>Bacillaceae</taxon>
        <taxon>Bacillus</taxon>
    </lineage>
</organism>
<proteinExistence type="inferred from homology"/>
<dbReference type="InterPro" id="IPR009019">
    <property type="entry name" value="KH_sf_prok-type"/>
</dbReference>
<keyword evidence="3" id="KW-0961">Cell wall biogenesis/degradation</keyword>
<comment type="function">
    <text evidence="3">A probable RNA chaperone. Forms a complex with KhpB which binds to cellular RNA and controls its expression. Plays a role in peptidoglycan (PG) homeostasis and cell length regulation.</text>
</comment>
<keyword evidence="1 3" id="KW-0963">Cytoplasm</keyword>